<dbReference type="EMBL" id="VHLH01000006">
    <property type="protein sequence ID" value="TPW30416.1"/>
    <property type="molecule type" value="Genomic_DNA"/>
</dbReference>
<keyword evidence="2" id="KW-1185">Reference proteome</keyword>
<organism evidence="1 2">
    <name type="scientific">Pararhizobium mangrovi</name>
    <dbReference type="NCBI Taxonomy" id="2590452"/>
    <lineage>
        <taxon>Bacteria</taxon>
        <taxon>Pseudomonadati</taxon>
        <taxon>Pseudomonadota</taxon>
        <taxon>Alphaproteobacteria</taxon>
        <taxon>Hyphomicrobiales</taxon>
        <taxon>Rhizobiaceae</taxon>
        <taxon>Rhizobium/Agrobacterium group</taxon>
        <taxon>Pararhizobium</taxon>
    </lineage>
</organism>
<protein>
    <submittedName>
        <fullName evidence="1">Uncharacterized protein</fullName>
    </submittedName>
</protein>
<dbReference type="Proteomes" id="UP000320314">
    <property type="component" value="Unassembled WGS sequence"/>
</dbReference>
<gene>
    <name evidence="1" type="ORF">FJU11_05245</name>
</gene>
<reference evidence="1 2" key="1">
    <citation type="submission" date="2019-06" db="EMBL/GenBank/DDBJ databases">
        <authorList>
            <person name="Li M."/>
        </authorList>
    </citation>
    <scope>NUCLEOTIDE SEQUENCE [LARGE SCALE GENOMIC DNA]</scope>
    <source>
        <strain evidence="1 2">BGMRC6574</strain>
    </source>
</reference>
<accession>A0A506UAL9</accession>
<dbReference type="OrthoDB" id="7507446at2"/>
<evidence type="ECO:0000313" key="1">
    <source>
        <dbReference type="EMBL" id="TPW30416.1"/>
    </source>
</evidence>
<name>A0A506UAL9_9HYPH</name>
<sequence length="100" mass="11025">MGLGLLKGERIEVPCTVEVENTFDSLHAHLRLDGGITIHPGDEVTVDGAPIEVPYGECATFRRNASIQRAGAIERLWTRLTGDFEFMELCEFSFSEGAAR</sequence>
<dbReference type="AlphaFoldDB" id="A0A506UAL9"/>
<comment type="caution">
    <text evidence="1">The sequence shown here is derived from an EMBL/GenBank/DDBJ whole genome shotgun (WGS) entry which is preliminary data.</text>
</comment>
<dbReference type="RefSeq" id="WP_141165977.1">
    <property type="nucleotide sequence ID" value="NZ_VHLH01000006.1"/>
</dbReference>
<evidence type="ECO:0000313" key="2">
    <source>
        <dbReference type="Proteomes" id="UP000320314"/>
    </source>
</evidence>
<proteinExistence type="predicted"/>